<dbReference type="PANTHER" id="PTHR42791:SF1">
    <property type="entry name" value="N-ACETYLTRANSFERASE DOMAIN-CONTAINING PROTEIN"/>
    <property type="match status" value="1"/>
</dbReference>
<dbReference type="STRING" id="1149755.A0A2J6SA30"/>
<sequence length="185" mass="20774">MLEGQVGDPSWTHIKAIDKKTGELAAWASWNTLTDAEIRERDEKAVAKKSVDVEKGELGKGEFDFPPGLPMFVQADTDSWLERWTRGQRHVQCKALFTDPLFQGQGMGNALVEHGNRLADAAGLPIFLQASPYGYPIYEKHGFETVQCLDVDLREWAKGARSGDKGFGNYRFRYMVRLPRTLPAS</sequence>
<dbReference type="PANTHER" id="PTHR42791">
    <property type="entry name" value="GNAT FAMILY ACETYLTRANSFERASE"/>
    <property type="match status" value="1"/>
</dbReference>
<dbReference type="Gene3D" id="3.40.630.30">
    <property type="match status" value="1"/>
</dbReference>
<proteinExistence type="predicted"/>
<organism evidence="2 3">
    <name type="scientific">Hyaloscypha variabilis (strain UAMH 11265 / GT02V1 / F)</name>
    <name type="common">Meliniomyces variabilis</name>
    <dbReference type="NCBI Taxonomy" id="1149755"/>
    <lineage>
        <taxon>Eukaryota</taxon>
        <taxon>Fungi</taxon>
        <taxon>Dikarya</taxon>
        <taxon>Ascomycota</taxon>
        <taxon>Pezizomycotina</taxon>
        <taxon>Leotiomycetes</taxon>
        <taxon>Helotiales</taxon>
        <taxon>Hyaloscyphaceae</taxon>
        <taxon>Hyaloscypha</taxon>
        <taxon>Hyaloscypha variabilis</taxon>
    </lineage>
</organism>
<evidence type="ECO:0000313" key="2">
    <source>
        <dbReference type="EMBL" id="PMD47618.1"/>
    </source>
</evidence>
<dbReference type="InterPro" id="IPR000182">
    <property type="entry name" value="GNAT_dom"/>
</dbReference>
<reference evidence="2 3" key="1">
    <citation type="submission" date="2016-04" db="EMBL/GenBank/DDBJ databases">
        <title>A degradative enzymes factory behind the ericoid mycorrhizal symbiosis.</title>
        <authorList>
            <consortium name="DOE Joint Genome Institute"/>
            <person name="Martino E."/>
            <person name="Morin E."/>
            <person name="Grelet G."/>
            <person name="Kuo A."/>
            <person name="Kohler A."/>
            <person name="Daghino S."/>
            <person name="Barry K."/>
            <person name="Choi C."/>
            <person name="Cichocki N."/>
            <person name="Clum A."/>
            <person name="Copeland A."/>
            <person name="Hainaut M."/>
            <person name="Haridas S."/>
            <person name="Labutti K."/>
            <person name="Lindquist E."/>
            <person name="Lipzen A."/>
            <person name="Khouja H.-R."/>
            <person name="Murat C."/>
            <person name="Ohm R."/>
            <person name="Olson A."/>
            <person name="Spatafora J."/>
            <person name="Veneault-Fourrey C."/>
            <person name="Henrissat B."/>
            <person name="Grigoriev I."/>
            <person name="Martin F."/>
            <person name="Perotto S."/>
        </authorList>
    </citation>
    <scope>NUCLEOTIDE SEQUENCE [LARGE SCALE GENOMIC DNA]</scope>
    <source>
        <strain evidence="2 3">F</strain>
    </source>
</reference>
<dbReference type="AlphaFoldDB" id="A0A2J6SA30"/>
<accession>A0A2J6SA30</accession>
<dbReference type="InterPro" id="IPR016181">
    <property type="entry name" value="Acyl_CoA_acyltransferase"/>
</dbReference>
<protein>
    <recommendedName>
        <fullName evidence="1">N-acetyltransferase domain-containing protein</fullName>
    </recommendedName>
</protein>
<evidence type="ECO:0000259" key="1">
    <source>
        <dbReference type="Pfam" id="PF13673"/>
    </source>
</evidence>
<dbReference type="InterPro" id="IPR052523">
    <property type="entry name" value="Trichothecene_AcTrans"/>
</dbReference>
<dbReference type="Pfam" id="PF13673">
    <property type="entry name" value="Acetyltransf_10"/>
    <property type="match status" value="1"/>
</dbReference>
<dbReference type="EMBL" id="KZ613938">
    <property type="protein sequence ID" value="PMD47618.1"/>
    <property type="molecule type" value="Genomic_DNA"/>
</dbReference>
<feature type="domain" description="N-acetyltransferase" evidence="1">
    <location>
        <begin position="92"/>
        <end position="146"/>
    </location>
</feature>
<dbReference type="GO" id="GO:0016747">
    <property type="term" value="F:acyltransferase activity, transferring groups other than amino-acyl groups"/>
    <property type="evidence" value="ECO:0007669"/>
    <property type="project" value="InterPro"/>
</dbReference>
<keyword evidence="3" id="KW-1185">Reference proteome</keyword>
<gene>
    <name evidence="2" type="ORF">L207DRAFT_628237</name>
</gene>
<dbReference type="Proteomes" id="UP000235786">
    <property type="component" value="Unassembled WGS sequence"/>
</dbReference>
<evidence type="ECO:0000313" key="3">
    <source>
        <dbReference type="Proteomes" id="UP000235786"/>
    </source>
</evidence>
<name>A0A2J6SA30_HYAVF</name>
<dbReference type="SUPFAM" id="SSF55729">
    <property type="entry name" value="Acyl-CoA N-acyltransferases (Nat)"/>
    <property type="match status" value="1"/>
</dbReference>
<dbReference type="OrthoDB" id="2744543at2759"/>